<dbReference type="PRINTS" id="PR00484">
    <property type="entry name" value="PBPGOBP"/>
</dbReference>
<dbReference type="SMART" id="SM00708">
    <property type="entry name" value="PhBP"/>
    <property type="match status" value="1"/>
</dbReference>
<dbReference type="EMBL" id="LR824021">
    <property type="protein sequence ID" value="CAD0202891.1"/>
    <property type="molecule type" value="Genomic_DNA"/>
</dbReference>
<dbReference type="InterPro" id="IPR036728">
    <property type="entry name" value="PBP_GOBP_sf"/>
</dbReference>
<dbReference type="GO" id="GO:0005549">
    <property type="term" value="F:odorant binding"/>
    <property type="evidence" value="ECO:0007669"/>
    <property type="project" value="InterPro"/>
</dbReference>
<evidence type="ECO:0008006" key="7">
    <source>
        <dbReference type="Google" id="ProtNLM"/>
    </source>
</evidence>
<dbReference type="Proteomes" id="UP001154114">
    <property type="component" value="Chromosome 18"/>
</dbReference>
<feature type="disulfide bond" evidence="3">
    <location>
        <begin position="73"/>
        <end position="131"/>
    </location>
</feature>
<sequence length="165" mass="18924">MADSRWRVVCLVCAALLSGEVLASKVLMTKMTAGFTEDVDLCRKELNLGESVLQDMYYFWREEYQLLDRNFGCLILCMSEKLQLVGDDKRLHHGRTAEFAKTHGASDEIAQQLVTLLHECEKVHHETEDQCVRVLDVAKCFKTKIHELQWAPNMETLMEEVMTAA</sequence>
<dbReference type="CDD" id="cd23992">
    <property type="entry name" value="PBP_GOBP"/>
    <property type="match status" value="1"/>
</dbReference>
<dbReference type="OrthoDB" id="7413278at2759"/>
<keyword evidence="6" id="KW-1185">Reference proteome</keyword>
<dbReference type="AlphaFoldDB" id="A0A9N8KWN6"/>
<reference evidence="5" key="1">
    <citation type="submission" date="2021-12" db="EMBL/GenBank/DDBJ databases">
        <authorList>
            <person name="King R."/>
        </authorList>
    </citation>
    <scope>NUCLEOTIDE SEQUENCE</scope>
</reference>
<feature type="disulfide bond" evidence="3">
    <location>
        <begin position="42"/>
        <end position="77"/>
    </location>
</feature>
<dbReference type="Pfam" id="PF01395">
    <property type="entry name" value="PBP_GOBP"/>
    <property type="match status" value="1"/>
</dbReference>
<gene>
    <name evidence="5" type="ORF">CINC_LOCUS4547</name>
</gene>
<comment type="similarity">
    <text evidence="1">Belongs to the PBP/GOBP family.</text>
</comment>
<dbReference type="InterPro" id="IPR006072">
    <property type="entry name" value="Odorant/phero-bd_Lep"/>
</dbReference>
<evidence type="ECO:0000313" key="5">
    <source>
        <dbReference type="EMBL" id="CAD0202891.1"/>
    </source>
</evidence>
<feature type="chain" id="PRO_5040157413" description="Pheromone binding protein 2" evidence="4">
    <location>
        <begin position="24"/>
        <end position="165"/>
    </location>
</feature>
<keyword evidence="4" id="KW-0732">Signal</keyword>
<accession>A0A9N8KWN6</accession>
<keyword evidence="2" id="KW-0813">Transport</keyword>
<feature type="disulfide bond" evidence="3">
    <location>
        <begin position="120"/>
        <end position="140"/>
    </location>
</feature>
<dbReference type="PIRSF" id="PIRSF015604">
    <property type="entry name" value="Odorant/phero_bd"/>
    <property type="match status" value="1"/>
</dbReference>
<keyword evidence="3" id="KW-1015">Disulfide bond</keyword>
<evidence type="ECO:0000313" key="6">
    <source>
        <dbReference type="Proteomes" id="UP001154114"/>
    </source>
</evidence>
<dbReference type="SUPFAM" id="SSF47565">
    <property type="entry name" value="Insect pheromone/odorant-binding proteins"/>
    <property type="match status" value="1"/>
</dbReference>
<dbReference type="InterPro" id="IPR006170">
    <property type="entry name" value="PBP/GOBP"/>
</dbReference>
<evidence type="ECO:0000256" key="4">
    <source>
        <dbReference type="SAM" id="SignalP"/>
    </source>
</evidence>
<evidence type="ECO:0000256" key="1">
    <source>
        <dbReference type="ARBA" id="ARBA00008098"/>
    </source>
</evidence>
<organism evidence="5 6">
    <name type="scientific">Chrysodeixis includens</name>
    <name type="common">Soybean looper</name>
    <name type="synonym">Pseudoplusia includens</name>
    <dbReference type="NCBI Taxonomy" id="689277"/>
    <lineage>
        <taxon>Eukaryota</taxon>
        <taxon>Metazoa</taxon>
        <taxon>Ecdysozoa</taxon>
        <taxon>Arthropoda</taxon>
        <taxon>Hexapoda</taxon>
        <taxon>Insecta</taxon>
        <taxon>Pterygota</taxon>
        <taxon>Neoptera</taxon>
        <taxon>Endopterygota</taxon>
        <taxon>Lepidoptera</taxon>
        <taxon>Glossata</taxon>
        <taxon>Ditrysia</taxon>
        <taxon>Noctuoidea</taxon>
        <taxon>Noctuidae</taxon>
        <taxon>Plusiinae</taxon>
        <taxon>Chrysodeixis</taxon>
    </lineage>
</organism>
<evidence type="ECO:0000256" key="2">
    <source>
        <dbReference type="ARBA" id="ARBA00022448"/>
    </source>
</evidence>
<protein>
    <recommendedName>
        <fullName evidence="7">Pheromone binding protein 2</fullName>
    </recommendedName>
</protein>
<name>A0A9N8KWN6_CHRIL</name>
<dbReference type="Gene3D" id="1.10.238.20">
    <property type="entry name" value="Pheromone/general odorant binding protein domain"/>
    <property type="match status" value="1"/>
</dbReference>
<proteinExistence type="inferred from homology"/>
<evidence type="ECO:0000256" key="3">
    <source>
        <dbReference type="PIRSR" id="PIRSR015604-1"/>
    </source>
</evidence>
<feature type="signal peptide" evidence="4">
    <location>
        <begin position="1"/>
        <end position="23"/>
    </location>
</feature>